<proteinExistence type="predicted"/>
<protein>
    <submittedName>
        <fullName evidence="1">Uncharacterized protein</fullName>
    </submittedName>
</protein>
<gene>
    <name evidence="1" type="ORF">QFC19_000196</name>
</gene>
<name>A0ACC2WP83_9TREE</name>
<dbReference type="EMBL" id="JASBWR010000002">
    <property type="protein sequence ID" value="KAJ9113278.1"/>
    <property type="molecule type" value="Genomic_DNA"/>
</dbReference>
<accession>A0ACC2WP83</accession>
<reference evidence="1" key="1">
    <citation type="submission" date="2023-04" db="EMBL/GenBank/DDBJ databases">
        <title>Draft Genome sequencing of Naganishia species isolated from polar environments using Oxford Nanopore Technology.</title>
        <authorList>
            <person name="Leo P."/>
            <person name="Venkateswaran K."/>
        </authorList>
    </citation>
    <scope>NUCLEOTIDE SEQUENCE</scope>
    <source>
        <strain evidence="1">MNA-CCFEE 5261</strain>
    </source>
</reference>
<sequence>MLVHTYEATARPLIDSVLDGYNSTVFAYGATGCGKTHTIVGPELDPGVVFLATRELYDRLEARTDKPSVTMSYLEIYNETVRDLLNPTTTSNRLVIRENAGGKMTVANLASHAPGNVDEVMQLIAIGNQNRTCAATDANAVSSRSHAVLQLTVTTGTPEDTTDANLFHVTSATFTFVDLAGSERAAASSNRGTRLHEGANINRSLLALGNCINALCDPRRHKHVPYRDSKLTRLLKFSLGGNCRTVMIACVSPLSHHYDETLNTLKYADRAKHISTKVVRNRHTVDRHVGTLRATVMAQQREINRLRLQLGQLETSGKNPLAKRSSLAILALVDHEHTSQTLKNLWSQINSLVESRSRKCTLLAQRLILFRHRLQASFLAEKIQHLPDKSVLISLVATIDKTIAMLESQYNTPDETDELFAVASQVDPTADSSPHWHEFHRSVVQLAHQNYSGIVVQKASVFLESLLCAAPHLVCSHADTDFATEFINTVSDFVGGKHDHVIKNHAQWFFSQLQHQTVQPPVPPQKPLSRRRKSIRMLLAEKRVRWEFPDQSDRQMDKSIDKSMDPSDFSPDGSEVGSPKAPFDELDLSFDPSLSLPPLSAVLPEQLNKTLAVNKVRKPGRIPLTARKLPTSDTIQENSDSIEEAVSLTPVHSPGSPRLGPPTRAIDR</sequence>
<comment type="caution">
    <text evidence="1">The sequence shown here is derived from an EMBL/GenBank/DDBJ whole genome shotgun (WGS) entry which is preliminary data.</text>
</comment>
<dbReference type="Proteomes" id="UP001241377">
    <property type="component" value="Unassembled WGS sequence"/>
</dbReference>
<evidence type="ECO:0000313" key="2">
    <source>
        <dbReference type="Proteomes" id="UP001241377"/>
    </source>
</evidence>
<organism evidence="1 2">
    <name type="scientific">Naganishia cerealis</name>
    <dbReference type="NCBI Taxonomy" id="610337"/>
    <lineage>
        <taxon>Eukaryota</taxon>
        <taxon>Fungi</taxon>
        <taxon>Dikarya</taxon>
        <taxon>Basidiomycota</taxon>
        <taxon>Agaricomycotina</taxon>
        <taxon>Tremellomycetes</taxon>
        <taxon>Filobasidiales</taxon>
        <taxon>Filobasidiaceae</taxon>
        <taxon>Naganishia</taxon>
    </lineage>
</organism>
<keyword evidence="2" id="KW-1185">Reference proteome</keyword>
<evidence type="ECO:0000313" key="1">
    <source>
        <dbReference type="EMBL" id="KAJ9113278.1"/>
    </source>
</evidence>